<dbReference type="AlphaFoldDB" id="A0A1R2BU73"/>
<dbReference type="Gene3D" id="3.30.470.20">
    <property type="entry name" value="ATP-grasp fold, B domain"/>
    <property type="match status" value="1"/>
</dbReference>
<dbReference type="Pfam" id="PF03133">
    <property type="entry name" value="TTL"/>
    <property type="match status" value="1"/>
</dbReference>
<dbReference type="EMBL" id="MPUH01000427">
    <property type="protein sequence ID" value="OMJ80369.1"/>
    <property type="molecule type" value="Genomic_DNA"/>
</dbReference>
<protein>
    <recommendedName>
        <fullName evidence="5">Tubulin--tyrosine ligase-like protein 9</fullName>
    </recommendedName>
</protein>
<evidence type="ECO:0000313" key="3">
    <source>
        <dbReference type="EMBL" id="OMJ83181.1"/>
    </source>
</evidence>
<dbReference type="SUPFAM" id="SSF56059">
    <property type="entry name" value="Glutathione synthetase ATP-binding domain-like"/>
    <property type="match status" value="1"/>
</dbReference>
<evidence type="ECO:0000313" key="4">
    <source>
        <dbReference type="Proteomes" id="UP000187209"/>
    </source>
</evidence>
<accession>A0A1R2BU73</accession>
<dbReference type="PANTHER" id="PTHR46069:SF1">
    <property type="entry name" value="CHROMOSOME UNDETERMINED SCAFFOLD_125, WHOLE GENOME SHOTGUN SEQUENCE"/>
    <property type="match status" value="1"/>
</dbReference>
<keyword evidence="4" id="KW-1185">Reference proteome</keyword>
<feature type="compositionally biased region" description="Basic residues" evidence="1">
    <location>
        <begin position="149"/>
        <end position="165"/>
    </location>
</feature>
<dbReference type="Proteomes" id="UP000187209">
    <property type="component" value="Unassembled WGS sequence"/>
</dbReference>
<sequence length="611" mass="70430">MERKVGHSVKDLNSPPLLSITGKPIQVMFISEKRLKKRLSSPDLRRILTPVKQSRLEQTLQNFMASGKTFFPQKKPLTPLMSTLAKKTLVKANGKNPSTESIELESGVKIYKCMSNPNVNGNSSTLGYPYRSSTAQTELSIVYKTPLSNHRRKTTTPKANRSKVLQKKENLSKSLQKSNGILIKEEDECIYKYFLGPGNNSELIFKTMKKRPKWKRVYSHIGAHFTWTALKNSSITESLLDYDLKEQRNTVLAVSEYPLIMPQDAYCQIIPLNSILSSKTKLYNRLNANKELTSKKRLFFNMHSYYTENRINPFSKIPLTFHVSYGSYDANFKMFVSKYNELQNSGAGSIWIVKPGECTNRGFGIRVCSTLEQIVDSINNYESDNERTFVIQKYIDNPLLYKGRKFDIRCYALITCIMGNFQCFFYKEGYLRTSSVDYSLKNVSNKYIHLTNDAVQKYSQNYGKHEAGNKLSYAEFHDYLQKTYGNVDFYKEILPQIKDTIKDTVLATYMKLDPNRKTHSFEILGYDFLIDTMYKVWLIEVNTNPCLELSSPYLETLIPNMVDQAFCLTVDQIFPSEYIDASKKDSQNGVISNEFELIFNEAKYNRDLNLC</sequence>
<dbReference type="EMBL" id="MPUH01000313">
    <property type="protein sequence ID" value="OMJ83181.1"/>
    <property type="molecule type" value="Genomic_DNA"/>
</dbReference>
<proteinExistence type="predicted"/>
<gene>
    <name evidence="3" type="ORF">SteCoe_15960</name>
    <name evidence="2" type="ORF">SteCoe_19413</name>
</gene>
<comment type="caution">
    <text evidence="2">The sequence shown here is derived from an EMBL/GenBank/DDBJ whole genome shotgun (WGS) entry which is preliminary data.</text>
</comment>
<name>A0A1R2BU73_9CILI</name>
<dbReference type="InterPro" id="IPR004344">
    <property type="entry name" value="TTL/TTLL_fam"/>
</dbReference>
<dbReference type="PROSITE" id="PS51221">
    <property type="entry name" value="TTL"/>
    <property type="match status" value="1"/>
</dbReference>
<evidence type="ECO:0000313" key="2">
    <source>
        <dbReference type="EMBL" id="OMJ80369.1"/>
    </source>
</evidence>
<reference evidence="2 4" key="1">
    <citation type="submission" date="2016-11" db="EMBL/GenBank/DDBJ databases">
        <title>The macronuclear genome of Stentor coeruleus: a giant cell with tiny introns.</title>
        <authorList>
            <person name="Slabodnick M."/>
            <person name="Ruby J.G."/>
            <person name="Reiff S.B."/>
            <person name="Swart E.C."/>
            <person name="Gosai S."/>
            <person name="Prabakaran S."/>
            <person name="Witkowska E."/>
            <person name="Larue G.E."/>
            <person name="Fisher S."/>
            <person name="Freeman R.M."/>
            <person name="Gunawardena J."/>
            <person name="Chu W."/>
            <person name="Stover N.A."/>
            <person name="Gregory B.D."/>
            <person name="Nowacki M."/>
            <person name="Derisi J."/>
            <person name="Roy S.W."/>
            <person name="Marshall W.F."/>
            <person name="Sood P."/>
        </authorList>
    </citation>
    <scope>NUCLEOTIDE SEQUENCE [LARGE SCALE GENOMIC DNA]</scope>
    <source>
        <strain evidence="2">WM001</strain>
    </source>
</reference>
<dbReference type="OrthoDB" id="202825at2759"/>
<evidence type="ECO:0000256" key="1">
    <source>
        <dbReference type="SAM" id="MobiDB-lite"/>
    </source>
</evidence>
<organism evidence="2 4">
    <name type="scientific">Stentor coeruleus</name>
    <dbReference type="NCBI Taxonomy" id="5963"/>
    <lineage>
        <taxon>Eukaryota</taxon>
        <taxon>Sar</taxon>
        <taxon>Alveolata</taxon>
        <taxon>Ciliophora</taxon>
        <taxon>Postciliodesmatophora</taxon>
        <taxon>Heterotrichea</taxon>
        <taxon>Heterotrichida</taxon>
        <taxon>Stentoridae</taxon>
        <taxon>Stentor</taxon>
    </lineage>
</organism>
<feature type="region of interest" description="Disordered" evidence="1">
    <location>
        <begin position="149"/>
        <end position="170"/>
    </location>
</feature>
<evidence type="ECO:0008006" key="5">
    <source>
        <dbReference type="Google" id="ProtNLM"/>
    </source>
</evidence>
<dbReference type="PANTHER" id="PTHR46069">
    <property type="entry name" value="TUBULIN TYROSINE LIGASE"/>
    <property type="match status" value="1"/>
</dbReference>